<feature type="transmembrane region" description="Helical" evidence="2">
    <location>
        <begin position="382"/>
        <end position="403"/>
    </location>
</feature>
<reference evidence="3" key="1">
    <citation type="submission" date="2019-10" db="EMBL/GenBank/DDBJ databases">
        <authorList>
            <person name="Nor Muhammad N."/>
        </authorList>
    </citation>
    <scope>NUCLEOTIDE SEQUENCE</scope>
</reference>
<sequence length="453" mass="48956">MPHVSSLVRRDGLSSSTIITIAVVAASVVILAFALFAWRFFARQFRRSRVPLPPVQDLAHHREHQAVSFADRSARPTTWVDPLSQKPRIYSSHFLSVSGSSASLIRNSPDFTPSRGPTRENSWIVEDATSSESSPLPTPLMANDLLPPNPSFLPGKKNLLGSMNSVASTSDDGISEAHGYPALGVPTSPSDATHSAESSMSSPLPPARPRPPRQSRSRTRPMSIISSSGTVNSIHSVANTLRGPAHSIHSSVQIVLPAPLAPQLYSPPEELVEGVPRTVRRSASLYSSTGDRKSVVDQWVMVGSRSQTFASASFYPVVVTQSLILLLSFPVSFYRYSWTETETKFQRFPEQLVHHQHTGWKTSASLSVPVCSPPRPTPPLPFVRPFACLVVFGSGCAAIRICVSASPTAPQPIQVHASAPASSPLHQPYSLCGFTYIQRGTTARPTARECTAA</sequence>
<feature type="region of interest" description="Disordered" evidence="1">
    <location>
        <begin position="127"/>
        <end position="149"/>
    </location>
</feature>
<evidence type="ECO:0000256" key="1">
    <source>
        <dbReference type="SAM" id="MobiDB-lite"/>
    </source>
</evidence>
<name>A0A5K1K4Y7_9APHY</name>
<dbReference type="AlphaFoldDB" id="A0A5K1K4Y7"/>
<keyword evidence="2" id="KW-1133">Transmembrane helix</keyword>
<protein>
    <submittedName>
        <fullName evidence="3">Autophagy protein 16</fullName>
    </submittedName>
</protein>
<proteinExistence type="predicted"/>
<feature type="transmembrane region" description="Helical" evidence="2">
    <location>
        <begin position="18"/>
        <end position="41"/>
    </location>
</feature>
<dbReference type="EMBL" id="LR728637">
    <property type="protein sequence ID" value="VWP00608.1"/>
    <property type="molecule type" value="Genomic_DNA"/>
</dbReference>
<keyword evidence="2" id="KW-0812">Transmembrane</keyword>
<accession>A0A5K1K4Y7</accession>
<gene>
    <name evidence="3" type="primary">Q520U5</name>
</gene>
<keyword evidence="2" id="KW-0472">Membrane</keyword>
<evidence type="ECO:0000256" key="2">
    <source>
        <dbReference type="SAM" id="Phobius"/>
    </source>
</evidence>
<feature type="compositionally biased region" description="Basic residues" evidence="1">
    <location>
        <begin position="210"/>
        <end position="219"/>
    </location>
</feature>
<feature type="transmembrane region" description="Helical" evidence="2">
    <location>
        <begin position="314"/>
        <end position="334"/>
    </location>
</feature>
<evidence type="ECO:0000313" key="3">
    <source>
        <dbReference type="EMBL" id="VWP00608.1"/>
    </source>
</evidence>
<organism evidence="3">
    <name type="scientific">Ganoderma boninense</name>
    <dbReference type="NCBI Taxonomy" id="34458"/>
    <lineage>
        <taxon>Eukaryota</taxon>
        <taxon>Fungi</taxon>
        <taxon>Dikarya</taxon>
        <taxon>Basidiomycota</taxon>
        <taxon>Agaricomycotina</taxon>
        <taxon>Agaricomycetes</taxon>
        <taxon>Polyporales</taxon>
        <taxon>Polyporaceae</taxon>
        <taxon>Ganoderma</taxon>
    </lineage>
</organism>
<feature type="compositionally biased region" description="Polar residues" evidence="1">
    <location>
        <begin position="187"/>
        <end position="197"/>
    </location>
</feature>
<feature type="region of interest" description="Disordered" evidence="1">
    <location>
        <begin position="169"/>
        <end position="223"/>
    </location>
</feature>